<sequence>MKHTAIATDRTSGNSITMSLLRLGRCILATSIASLLLAAASTPTQADEDTQGGGGQGEHHGGNFGHGKLVNHVLLISVDGLHQSDLASYIRSHPKSTLAALAASGVNYINASTPFPSDSFPGMVGQATGGNPSSTGIYYDDTWNRAVFPAGTINPTGPAPGAEVTYFEQLDLNLGALDAGQGIVPAPGNDPWANILQLSGNPVNLIDPKQLPVDAHTGKPIYPGEYLRVNTIFEVAHEHHLLTAWSDKHPAYQILSGPSGLGVDDYFTPEINSSANPAAPTDPNQNDWTTNNLSTQQYDNYKVQAVINWINGHRHDGSGNPGTPAIFGMNFQTVSTAQKLPTSPTNGDLSGNAPGGYLADGATPGTVLSNALDFVDRSLGSMVAALQQRGLYNDTAIIISAKHGQSPMNPAALNRIKDSSIIDALNAAWKSAGHNGNDLVPFSVNDDGMLIWIDNQWHNDPTAAPFAKNFLLNYNVPGGSVDGKDITSAGLMQVFAGAEAAEFIGANPNDPRLPDVIGIAQYGVVYTSKKSKISEHGGGHPEDRNVPILLSFPNAPGGSGYSDPVETTQIAPTILRLLGLNPNELQAVRLEGTQTLF</sequence>
<dbReference type="EMBL" id="ABVL01000014">
    <property type="protein sequence ID" value="EDY18164.1"/>
    <property type="molecule type" value="Genomic_DNA"/>
</dbReference>
<comment type="caution">
    <text evidence="2">The sequence shown here is derived from an EMBL/GenBank/DDBJ whole genome shotgun (WGS) entry which is preliminary data.</text>
</comment>
<protein>
    <submittedName>
        <fullName evidence="2">Type I phosphodiesterase/nucleotide pyrophosphatase</fullName>
    </submittedName>
</protein>
<evidence type="ECO:0000313" key="2">
    <source>
        <dbReference type="EMBL" id="EDY18164.1"/>
    </source>
</evidence>
<accession>B4D5W1</accession>
<dbReference type="PANTHER" id="PTHR10151">
    <property type="entry name" value="ECTONUCLEOTIDE PYROPHOSPHATASE/PHOSPHODIESTERASE"/>
    <property type="match status" value="1"/>
</dbReference>
<dbReference type="Proteomes" id="UP000005824">
    <property type="component" value="Unassembled WGS sequence"/>
</dbReference>
<dbReference type="eggNOG" id="COG1524">
    <property type="taxonomic scope" value="Bacteria"/>
</dbReference>
<organism evidence="2 3">
    <name type="scientific">Chthoniobacter flavus Ellin428</name>
    <dbReference type="NCBI Taxonomy" id="497964"/>
    <lineage>
        <taxon>Bacteria</taxon>
        <taxon>Pseudomonadati</taxon>
        <taxon>Verrucomicrobiota</taxon>
        <taxon>Spartobacteria</taxon>
        <taxon>Chthoniobacterales</taxon>
        <taxon>Chthoniobacteraceae</taxon>
        <taxon>Chthoniobacter</taxon>
    </lineage>
</organism>
<dbReference type="AlphaFoldDB" id="B4D5W1"/>
<dbReference type="STRING" id="497964.CfE428DRAFT_4300"/>
<dbReference type="Gene3D" id="3.40.720.10">
    <property type="entry name" value="Alkaline Phosphatase, subunit A"/>
    <property type="match status" value="2"/>
</dbReference>
<feature type="chain" id="PRO_5002802844" evidence="1">
    <location>
        <begin position="47"/>
        <end position="597"/>
    </location>
</feature>
<dbReference type="SUPFAM" id="SSF53649">
    <property type="entry name" value="Alkaline phosphatase-like"/>
    <property type="match status" value="1"/>
</dbReference>
<dbReference type="Pfam" id="PF01663">
    <property type="entry name" value="Phosphodiest"/>
    <property type="match status" value="2"/>
</dbReference>
<keyword evidence="3" id="KW-1185">Reference proteome</keyword>
<dbReference type="PANTHER" id="PTHR10151:SF120">
    <property type="entry name" value="BIS(5'-ADENOSYL)-TRIPHOSPHATASE"/>
    <property type="match status" value="1"/>
</dbReference>
<dbReference type="GO" id="GO:0016787">
    <property type="term" value="F:hydrolase activity"/>
    <property type="evidence" value="ECO:0007669"/>
    <property type="project" value="UniProtKB-ARBA"/>
</dbReference>
<proteinExistence type="predicted"/>
<reference evidence="2 3" key="1">
    <citation type="journal article" date="2011" name="J. Bacteriol.">
        <title>Genome sequence of Chthoniobacter flavus Ellin428, an aerobic heterotrophic soil bacterium.</title>
        <authorList>
            <person name="Kant R."/>
            <person name="van Passel M.W."/>
            <person name="Palva A."/>
            <person name="Lucas S."/>
            <person name="Lapidus A."/>
            <person name="Glavina Del Rio T."/>
            <person name="Dalin E."/>
            <person name="Tice H."/>
            <person name="Bruce D."/>
            <person name="Goodwin L."/>
            <person name="Pitluck S."/>
            <person name="Larimer F.W."/>
            <person name="Land M.L."/>
            <person name="Hauser L."/>
            <person name="Sangwan P."/>
            <person name="de Vos W.M."/>
            <person name="Janssen P.H."/>
            <person name="Smidt H."/>
        </authorList>
    </citation>
    <scope>NUCLEOTIDE SEQUENCE [LARGE SCALE GENOMIC DNA]</scope>
    <source>
        <strain evidence="2 3">Ellin428</strain>
    </source>
</reference>
<feature type="signal peptide" evidence="1">
    <location>
        <begin position="1"/>
        <end position="46"/>
    </location>
</feature>
<evidence type="ECO:0000313" key="3">
    <source>
        <dbReference type="Proteomes" id="UP000005824"/>
    </source>
</evidence>
<dbReference type="InterPro" id="IPR017850">
    <property type="entry name" value="Alkaline_phosphatase_core_sf"/>
</dbReference>
<name>B4D5W1_9BACT</name>
<gene>
    <name evidence="2" type="ORF">CfE428DRAFT_4300</name>
</gene>
<keyword evidence="1" id="KW-0732">Signal</keyword>
<dbReference type="InterPro" id="IPR002591">
    <property type="entry name" value="Phosphodiest/P_Trfase"/>
</dbReference>
<dbReference type="InParanoid" id="B4D5W1"/>
<evidence type="ECO:0000256" key="1">
    <source>
        <dbReference type="SAM" id="SignalP"/>
    </source>
</evidence>